<dbReference type="Gene3D" id="3.40.980.10">
    <property type="entry name" value="MoaB/Mog-like domain"/>
    <property type="match status" value="1"/>
</dbReference>
<keyword evidence="14" id="KW-1185">Reference proteome</keyword>
<dbReference type="InterPro" id="IPR036425">
    <property type="entry name" value="MoaB/Mog-like_dom_sf"/>
</dbReference>
<keyword evidence="5 11" id="KW-0500">Molybdenum</keyword>
<evidence type="ECO:0000256" key="11">
    <source>
        <dbReference type="RuleBase" id="RU365090"/>
    </source>
</evidence>
<feature type="domain" description="MoaB/Mog" evidence="12">
    <location>
        <begin position="177"/>
        <end position="316"/>
    </location>
</feature>
<dbReference type="Gene3D" id="2.40.340.10">
    <property type="entry name" value="MoeA, C-terminal, domain IV"/>
    <property type="match status" value="1"/>
</dbReference>
<dbReference type="PANTHER" id="PTHR10192">
    <property type="entry name" value="MOLYBDOPTERIN BIOSYNTHESIS PROTEIN"/>
    <property type="match status" value="1"/>
</dbReference>
<dbReference type="GO" id="GO:0006777">
    <property type="term" value="P:Mo-molybdopterin cofactor biosynthetic process"/>
    <property type="evidence" value="ECO:0007669"/>
    <property type="project" value="UniProtKB-UniRule"/>
</dbReference>
<dbReference type="UniPathway" id="UPA00344"/>
<dbReference type="SUPFAM" id="SSF63867">
    <property type="entry name" value="MoeA C-terminal domain-like"/>
    <property type="match status" value="1"/>
</dbReference>
<dbReference type="FunFam" id="2.170.190.11:FF:000001">
    <property type="entry name" value="Molybdopterin molybdenumtransferase"/>
    <property type="match status" value="1"/>
</dbReference>
<name>A0A7X5F0Y7_9HYPH</name>
<dbReference type="Pfam" id="PF03454">
    <property type="entry name" value="MoeA_C"/>
    <property type="match status" value="1"/>
</dbReference>
<dbReference type="Gene3D" id="3.90.105.10">
    <property type="entry name" value="Molybdopterin biosynthesis moea protein, domain 2"/>
    <property type="match status" value="1"/>
</dbReference>
<dbReference type="GO" id="GO:0061599">
    <property type="term" value="F:molybdopterin molybdotransferase activity"/>
    <property type="evidence" value="ECO:0007669"/>
    <property type="project" value="UniProtKB-UniRule"/>
</dbReference>
<evidence type="ECO:0000256" key="9">
    <source>
        <dbReference type="ARBA" id="ARBA00023150"/>
    </source>
</evidence>
<dbReference type="FunFam" id="3.40.980.10:FF:000004">
    <property type="entry name" value="Molybdopterin molybdenumtransferase"/>
    <property type="match status" value="1"/>
</dbReference>
<dbReference type="AlphaFoldDB" id="A0A7X5F0Y7"/>
<evidence type="ECO:0000256" key="8">
    <source>
        <dbReference type="ARBA" id="ARBA00022842"/>
    </source>
</evidence>
<keyword evidence="9 11" id="KW-0501">Molybdenum cofactor biosynthesis</keyword>
<gene>
    <name evidence="13" type="ORF">GWI72_05650</name>
</gene>
<evidence type="ECO:0000313" key="14">
    <source>
        <dbReference type="Proteomes" id="UP000586722"/>
    </source>
</evidence>
<dbReference type="SUPFAM" id="SSF53218">
    <property type="entry name" value="Molybdenum cofactor biosynthesis proteins"/>
    <property type="match status" value="1"/>
</dbReference>
<dbReference type="SUPFAM" id="SSF63882">
    <property type="entry name" value="MoeA N-terminal region -like"/>
    <property type="match status" value="1"/>
</dbReference>
<dbReference type="InterPro" id="IPR038987">
    <property type="entry name" value="MoeA-like"/>
</dbReference>
<protein>
    <recommendedName>
        <fullName evidence="11">Molybdopterin molybdenumtransferase</fullName>
        <ecNumber evidence="11">2.10.1.1</ecNumber>
    </recommendedName>
</protein>
<dbReference type="GO" id="GO:0005829">
    <property type="term" value="C:cytosol"/>
    <property type="evidence" value="ECO:0007669"/>
    <property type="project" value="TreeGrafter"/>
</dbReference>
<comment type="pathway">
    <text evidence="3 11">Cofactor biosynthesis; molybdopterin biosynthesis.</text>
</comment>
<evidence type="ECO:0000256" key="7">
    <source>
        <dbReference type="ARBA" id="ARBA00022723"/>
    </source>
</evidence>
<dbReference type="InterPro" id="IPR001453">
    <property type="entry name" value="MoaB/Mog_dom"/>
</dbReference>
<comment type="caution">
    <text evidence="13">The sequence shown here is derived from an EMBL/GenBank/DDBJ whole genome shotgun (WGS) entry which is preliminary data.</text>
</comment>
<proteinExistence type="inferred from homology"/>
<dbReference type="SMART" id="SM00852">
    <property type="entry name" value="MoCF_biosynth"/>
    <property type="match status" value="1"/>
</dbReference>
<dbReference type="PANTHER" id="PTHR10192:SF5">
    <property type="entry name" value="GEPHYRIN"/>
    <property type="match status" value="1"/>
</dbReference>
<keyword evidence="8 11" id="KW-0460">Magnesium</keyword>
<dbReference type="NCBIfam" id="NF045515">
    <property type="entry name" value="Glp_gephyrin"/>
    <property type="match status" value="1"/>
</dbReference>
<accession>A0A7X5F0Y7</accession>
<dbReference type="InterPro" id="IPR005111">
    <property type="entry name" value="MoeA_C_domain_IV"/>
</dbReference>
<evidence type="ECO:0000256" key="6">
    <source>
        <dbReference type="ARBA" id="ARBA00022679"/>
    </source>
</evidence>
<dbReference type="EMBL" id="JAABLQ010000001">
    <property type="protein sequence ID" value="NBN77751.1"/>
    <property type="molecule type" value="Genomic_DNA"/>
</dbReference>
<dbReference type="Gene3D" id="2.170.190.11">
    <property type="entry name" value="Molybdopterin biosynthesis moea protein, domain 3"/>
    <property type="match status" value="1"/>
</dbReference>
<comment type="function">
    <text evidence="2 11">Catalyzes the insertion of molybdate into adenylated molybdopterin with the concomitant release of AMP.</text>
</comment>
<dbReference type="Proteomes" id="UP000586722">
    <property type="component" value="Unassembled WGS sequence"/>
</dbReference>
<dbReference type="InterPro" id="IPR036135">
    <property type="entry name" value="MoeA_linker/N_sf"/>
</dbReference>
<dbReference type="GO" id="GO:0046872">
    <property type="term" value="F:metal ion binding"/>
    <property type="evidence" value="ECO:0007669"/>
    <property type="project" value="UniProtKB-UniRule"/>
</dbReference>
<evidence type="ECO:0000256" key="2">
    <source>
        <dbReference type="ARBA" id="ARBA00002901"/>
    </source>
</evidence>
<dbReference type="CDD" id="cd00887">
    <property type="entry name" value="MoeA"/>
    <property type="match status" value="1"/>
</dbReference>
<sequence length="400" mass="40873">MSLMPVEDARAKLLSGVVPLGVESVPVAAANGRVLAADLAARRTQPPFPASAMDGYALRAADAAAAGARLTVIGEAPAGHGFTGTVGPGDAVRIFTGAPVPAGADSILIQENASRSEASLTVLEPVRAGQFVRPAGLDFSQGDVLLRAGTRLDFKALALAAAMNHAALPVWRKPLVAIIATGDELVPPGQTPGPDQIIASNHCGVAALVEDCGGSPLDLGIAADDPTAIALKVREGIAAGADVLVTLGGASVGDHDLVQSVLGSEGMELAFWKIAMRPGKPLMAGHLGRTKVLGLPGNPVSSLVCALLFLRPLLYRLTGQPDGTGQTTATLTAPVPANDQRQDYLRARLTTHPDGTRSVTPFDRQDSSMLGLLAASGALIIREPHAPAAHAGDRVDVLVL</sequence>
<reference evidence="14" key="1">
    <citation type="submission" date="2020-01" db="EMBL/GenBank/DDBJ databases">
        <authorList>
            <person name="Fang Y."/>
            <person name="Sun R."/>
            <person name="Nie L."/>
            <person name="He J."/>
            <person name="Hao L."/>
            <person name="Wang L."/>
            <person name="Su S."/>
            <person name="Lv E."/>
            <person name="Zhang Z."/>
            <person name="Xie R."/>
            <person name="Liu H."/>
        </authorList>
    </citation>
    <scope>NUCLEOTIDE SEQUENCE [LARGE SCALE GENOMIC DNA]</scope>
    <source>
        <strain evidence="14">XCT-53</strain>
    </source>
</reference>
<comment type="similarity">
    <text evidence="4 11">Belongs to the MoeA family.</text>
</comment>
<comment type="catalytic activity">
    <reaction evidence="10">
        <text>adenylyl-molybdopterin + molybdate = Mo-molybdopterin + AMP + H(+)</text>
        <dbReference type="Rhea" id="RHEA:35047"/>
        <dbReference type="ChEBI" id="CHEBI:15378"/>
        <dbReference type="ChEBI" id="CHEBI:36264"/>
        <dbReference type="ChEBI" id="CHEBI:62727"/>
        <dbReference type="ChEBI" id="CHEBI:71302"/>
        <dbReference type="ChEBI" id="CHEBI:456215"/>
        <dbReference type="EC" id="2.10.1.1"/>
    </reaction>
</comment>
<evidence type="ECO:0000256" key="10">
    <source>
        <dbReference type="ARBA" id="ARBA00047317"/>
    </source>
</evidence>
<evidence type="ECO:0000256" key="1">
    <source>
        <dbReference type="ARBA" id="ARBA00001946"/>
    </source>
</evidence>
<dbReference type="Pfam" id="PF03453">
    <property type="entry name" value="MoeA_N"/>
    <property type="match status" value="1"/>
</dbReference>
<evidence type="ECO:0000313" key="13">
    <source>
        <dbReference type="EMBL" id="NBN77751.1"/>
    </source>
</evidence>
<dbReference type="InterPro" id="IPR036688">
    <property type="entry name" value="MoeA_C_domain_IV_sf"/>
</dbReference>
<evidence type="ECO:0000256" key="3">
    <source>
        <dbReference type="ARBA" id="ARBA00005046"/>
    </source>
</evidence>
<comment type="cofactor">
    <cofactor evidence="1 11">
        <name>Mg(2+)</name>
        <dbReference type="ChEBI" id="CHEBI:18420"/>
    </cofactor>
</comment>
<dbReference type="Pfam" id="PF00994">
    <property type="entry name" value="MoCF_biosynth"/>
    <property type="match status" value="1"/>
</dbReference>
<keyword evidence="6 11" id="KW-0808">Transferase</keyword>
<dbReference type="EC" id="2.10.1.1" evidence="11"/>
<keyword evidence="7 11" id="KW-0479">Metal-binding</keyword>
<dbReference type="InterPro" id="IPR005110">
    <property type="entry name" value="MoeA_linker/N"/>
</dbReference>
<organism evidence="13 14">
    <name type="scientific">Pannonibacter tanglangensis</name>
    <dbReference type="NCBI Taxonomy" id="2750084"/>
    <lineage>
        <taxon>Bacteria</taxon>
        <taxon>Pseudomonadati</taxon>
        <taxon>Pseudomonadota</taxon>
        <taxon>Alphaproteobacteria</taxon>
        <taxon>Hyphomicrobiales</taxon>
        <taxon>Stappiaceae</taxon>
        <taxon>Pannonibacter</taxon>
    </lineage>
</organism>
<evidence type="ECO:0000256" key="4">
    <source>
        <dbReference type="ARBA" id="ARBA00010763"/>
    </source>
</evidence>
<evidence type="ECO:0000259" key="12">
    <source>
        <dbReference type="SMART" id="SM00852"/>
    </source>
</evidence>
<evidence type="ECO:0000256" key="5">
    <source>
        <dbReference type="ARBA" id="ARBA00022505"/>
    </source>
</evidence>
<dbReference type="RefSeq" id="WP_161708088.1">
    <property type="nucleotide sequence ID" value="NZ_JAABLQ010000001.1"/>
</dbReference>